<dbReference type="RefSeq" id="WP_203872842.1">
    <property type="nucleotide sequence ID" value="NZ_BOOK01000002.1"/>
</dbReference>
<protein>
    <submittedName>
        <fullName evidence="2">N-acetylglucosamine kinase</fullName>
    </submittedName>
</protein>
<dbReference type="InterPro" id="IPR002731">
    <property type="entry name" value="ATPase_BadF"/>
</dbReference>
<dbReference type="GO" id="GO:0016301">
    <property type="term" value="F:kinase activity"/>
    <property type="evidence" value="ECO:0007669"/>
    <property type="project" value="UniProtKB-KW"/>
</dbReference>
<dbReference type="Pfam" id="PF01869">
    <property type="entry name" value="BcrAD_BadFG"/>
    <property type="match status" value="1"/>
</dbReference>
<keyword evidence="3" id="KW-1185">Reference proteome</keyword>
<comment type="caution">
    <text evidence="2">The sequence shown here is derived from an EMBL/GenBank/DDBJ whole genome shotgun (WGS) entry which is preliminary data.</text>
</comment>
<dbReference type="SUPFAM" id="SSF53067">
    <property type="entry name" value="Actin-like ATPase domain"/>
    <property type="match status" value="2"/>
</dbReference>
<dbReference type="InterPro" id="IPR052519">
    <property type="entry name" value="Euk-type_GlcNAc_Kinase"/>
</dbReference>
<dbReference type="AlphaFoldDB" id="A0A8J3SQA0"/>
<dbReference type="Proteomes" id="UP000634476">
    <property type="component" value="Unassembled WGS sequence"/>
</dbReference>
<evidence type="ECO:0000259" key="1">
    <source>
        <dbReference type="Pfam" id="PF01869"/>
    </source>
</evidence>
<dbReference type="InterPro" id="IPR043129">
    <property type="entry name" value="ATPase_NBD"/>
</dbReference>
<evidence type="ECO:0000313" key="2">
    <source>
        <dbReference type="EMBL" id="GIH98332.1"/>
    </source>
</evidence>
<feature type="domain" description="ATPase BadF/BadG/BcrA/BcrD type" evidence="1">
    <location>
        <begin position="5"/>
        <end position="318"/>
    </location>
</feature>
<keyword evidence="2" id="KW-0418">Kinase</keyword>
<evidence type="ECO:0000313" key="3">
    <source>
        <dbReference type="Proteomes" id="UP000634476"/>
    </source>
</evidence>
<organism evidence="2 3">
    <name type="scientific">Planobispora takensis</name>
    <dbReference type="NCBI Taxonomy" id="1367882"/>
    <lineage>
        <taxon>Bacteria</taxon>
        <taxon>Bacillati</taxon>
        <taxon>Actinomycetota</taxon>
        <taxon>Actinomycetes</taxon>
        <taxon>Streptosporangiales</taxon>
        <taxon>Streptosporangiaceae</taxon>
        <taxon>Planobispora</taxon>
    </lineage>
</organism>
<dbReference type="Gene3D" id="3.30.420.40">
    <property type="match status" value="3"/>
</dbReference>
<reference evidence="2" key="1">
    <citation type="submission" date="2021-01" db="EMBL/GenBank/DDBJ databases">
        <title>Whole genome shotgun sequence of Planobispora takensis NBRC 109077.</title>
        <authorList>
            <person name="Komaki H."/>
            <person name="Tamura T."/>
        </authorList>
    </citation>
    <scope>NUCLEOTIDE SEQUENCE</scope>
    <source>
        <strain evidence="2">NBRC 109077</strain>
    </source>
</reference>
<dbReference type="PANTHER" id="PTHR43190:SF3">
    <property type="entry name" value="N-ACETYL-D-GLUCOSAMINE KINASE"/>
    <property type="match status" value="1"/>
</dbReference>
<proteinExistence type="predicted"/>
<sequence>MTVVLGVDAGGTSSRAVAITAAGKVIGRGRAGGGNPMAIGPREAFANLGQAVRQALASTDPAQVEGVTVGLAGAGILRDPSSRAAFDGALRDCGLRAPARAVGDVVVAFAAGTAARSGTVLISGTGAIAAKIIDHQPTALADGYGWLLGDEGSAFWLGQAAARAAIRQASGRVAGGAREAGERAPDGMGPLTRLVLRHLLFPDEEPGGRARAAFPDEPGGRARAATPGRELADLLATAVQSRPPRALAELAPLVSRAAEAGDPAAGAIVAEAAARLAATVSEVREPGDRTPVVLAGSVLTSEGPVRRAVQDLLRSRDAPVAVAGDGAGAAAWLAAGRLLGPREAATLHRRFVAP</sequence>
<keyword evidence="2" id="KW-0808">Transferase</keyword>
<accession>A0A8J3SQA0</accession>
<gene>
    <name evidence="2" type="ORF">Pta02_03410</name>
</gene>
<dbReference type="EMBL" id="BOOK01000002">
    <property type="protein sequence ID" value="GIH98332.1"/>
    <property type="molecule type" value="Genomic_DNA"/>
</dbReference>
<name>A0A8J3SQA0_9ACTN</name>
<dbReference type="PANTHER" id="PTHR43190">
    <property type="entry name" value="N-ACETYL-D-GLUCOSAMINE KINASE"/>
    <property type="match status" value="1"/>
</dbReference>